<proteinExistence type="predicted"/>
<gene>
    <name evidence="4" type="ORF">HW555_012945</name>
</gene>
<evidence type="ECO:0000256" key="1">
    <source>
        <dbReference type="PROSITE-ProRule" id="PRU00371"/>
    </source>
</evidence>
<dbReference type="GO" id="GO:0003677">
    <property type="term" value="F:DNA binding"/>
    <property type="evidence" value="ECO:0007669"/>
    <property type="project" value="InterPro"/>
</dbReference>
<dbReference type="EMBL" id="JACKWZ010000546">
    <property type="protein sequence ID" value="KAF9406806.1"/>
    <property type="molecule type" value="Genomic_DNA"/>
</dbReference>
<dbReference type="InterPro" id="IPR004210">
    <property type="entry name" value="BESS_motif"/>
</dbReference>
<comment type="subcellular location">
    <subcellularLocation>
        <location evidence="1">Nucleus</location>
    </subcellularLocation>
</comment>
<evidence type="ECO:0000313" key="4">
    <source>
        <dbReference type="EMBL" id="KAF9406806.1"/>
    </source>
</evidence>
<dbReference type="PANTHER" id="PTHR37162:SF1">
    <property type="entry name" value="BED-TYPE DOMAIN-CONTAINING PROTEIN"/>
    <property type="match status" value="1"/>
</dbReference>
<accession>A0A835G628</accession>
<protein>
    <recommendedName>
        <fullName evidence="3">BESS domain-containing protein</fullName>
    </recommendedName>
</protein>
<dbReference type="GO" id="GO:0046983">
    <property type="term" value="F:protein dimerization activity"/>
    <property type="evidence" value="ECO:0007669"/>
    <property type="project" value="InterPro"/>
</dbReference>
<reference evidence="4" key="1">
    <citation type="submission" date="2020-08" db="EMBL/GenBank/DDBJ databases">
        <title>Spodoptera exigua strain:BAW_Kor-Di-RS1 Genome sequencing and assembly.</title>
        <authorList>
            <person name="Kim J."/>
            <person name="Nam H.Y."/>
            <person name="Kwon M."/>
            <person name="Choi J.H."/>
            <person name="Cho S.R."/>
            <person name="Kim G.-H."/>
        </authorList>
    </citation>
    <scope>NUCLEOTIDE SEQUENCE</scope>
    <source>
        <strain evidence="4">BAW_Kor-Di-RS1</strain>
        <tissue evidence="4">Whole-body</tissue>
    </source>
</reference>
<sequence length="606" mass="70450">MVTRHACETANCAIQLLIMESYPSTSKKRFTGFNDKWITDPDFKEWIEKKNEFTAICKACNSDIAIQYEGRRALAAHANSIKHKKMVMARKTSKCLDAFFIKKHASEEISIINSEVALIYHNVKHDSQIAAKLTCGRTKASAITRNVLGPYSQEKVISELKECYYFSVASDASNVGRDNCHKVLWDFISEGCSTDFMNNDDEECKKEESGSFTILDIDHAMRSLHDQLKSRMADNFFGSKVRDIFRKLDEEERALFKGQVHIFLQRALKYIEERYDFSTDGIYKKFELLSLKPQELKLTWEVLSELPMILNIEDAINIDSLYSEFACLKTVYRELPKDLPNDEIWAYFFRNNTSTNFDNLKKIVGFVLSIPTSNAFCERIFSLLNSLWTKERNRMSMDLIKSELQTRINFDVSCSEILTVLQSSDGEKLIKMAKSSNSVLQRWRGIKVTFNKFEKKLKDASRSGSGSKNIKEYHLYKQLQFLKKNLQNETTTSINESENEQDNQEGTSKTRYQRQPPKRKMVNNKFEDDIVKILKEPENRHISFFKGILPSLERLDDNKTLIFQSRVLQILTELHQPHGYYYPNSNYQGGYQTQLNSILRHLNKRH</sequence>
<keyword evidence="1" id="KW-0539">Nucleus</keyword>
<dbReference type="PANTHER" id="PTHR37162">
    <property type="entry name" value="HAT FAMILY DIMERISATION DOMAINCONTAINING PROTEIN-RELATED"/>
    <property type="match status" value="1"/>
</dbReference>
<dbReference type="Pfam" id="PF05699">
    <property type="entry name" value="Dimer_Tnp_hAT"/>
    <property type="match status" value="1"/>
</dbReference>
<evidence type="ECO:0000259" key="3">
    <source>
        <dbReference type="PROSITE" id="PS51031"/>
    </source>
</evidence>
<dbReference type="GO" id="GO:0005634">
    <property type="term" value="C:nucleus"/>
    <property type="evidence" value="ECO:0007669"/>
    <property type="project" value="UniProtKB-SubCell"/>
</dbReference>
<feature type="region of interest" description="Disordered" evidence="2">
    <location>
        <begin position="490"/>
        <end position="519"/>
    </location>
</feature>
<keyword evidence="5" id="KW-1185">Reference proteome</keyword>
<dbReference type="SUPFAM" id="SSF53098">
    <property type="entry name" value="Ribonuclease H-like"/>
    <property type="match status" value="1"/>
</dbReference>
<name>A0A835G628_SPOEX</name>
<comment type="caution">
    <text evidence="4">The sequence shown here is derived from an EMBL/GenBank/DDBJ whole genome shotgun (WGS) entry which is preliminary data.</text>
</comment>
<dbReference type="InterPro" id="IPR008906">
    <property type="entry name" value="HATC_C_dom"/>
</dbReference>
<dbReference type="InterPro" id="IPR012337">
    <property type="entry name" value="RNaseH-like_sf"/>
</dbReference>
<organism evidence="4 5">
    <name type="scientific">Spodoptera exigua</name>
    <name type="common">Beet armyworm</name>
    <name type="synonym">Noctua fulgens</name>
    <dbReference type="NCBI Taxonomy" id="7107"/>
    <lineage>
        <taxon>Eukaryota</taxon>
        <taxon>Metazoa</taxon>
        <taxon>Ecdysozoa</taxon>
        <taxon>Arthropoda</taxon>
        <taxon>Hexapoda</taxon>
        <taxon>Insecta</taxon>
        <taxon>Pterygota</taxon>
        <taxon>Neoptera</taxon>
        <taxon>Endopterygota</taxon>
        <taxon>Lepidoptera</taxon>
        <taxon>Glossata</taxon>
        <taxon>Ditrysia</taxon>
        <taxon>Noctuoidea</taxon>
        <taxon>Noctuidae</taxon>
        <taxon>Amphipyrinae</taxon>
        <taxon>Spodoptera</taxon>
    </lineage>
</organism>
<dbReference type="AlphaFoldDB" id="A0A835G628"/>
<dbReference type="Proteomes" id="UP000648187">
    <property type="component" value="Unassembled WGS sequence"/>
</dbReference>
<dbReference type="InterPro" id="IPR008936">
    <property type="entry name" value="Rho_GTPase_activation_prot"/>
</dbReference>
<dbReference type="PROSITE" id="PS51031">
    <property type="entry name" value="BESS"/>
    <property type="match status" value="1"/>
</dbReference>
<dbReference type="Gene3D" id="1.10.555.10">
    <property type="entry name" value="Rho GTPase activation protein"/>
    <property type="match status" value="1"/>
</dbReference>
<evidence type="ECO:0000256" key="2">
    <source>
        <dbReference type="SAM" id="MobiDB-lite"/>
    </source>
</evidence>
<evidence type="ECO:0000313" key="5">
    <source>
        <dbReference type="Proteomes" id="UP000648187"/>
    </source>
</evidence>
<feature type="domain" description="BESS" evidence="3">
    <location>
        <begin position="538"/>
        <end position="577"/>
    </location>
</feature>